<dbReference type="GO" id="GO:0006357">
    <property type="term" value="P:regulation of transcription by RNA polymerase II"/>
    <property type="evidence" value="ECO:0007669"/>
    <property type="project" value="InterPro"/>
</dbReference>
<evidence type="ECO:0000256" key="1">
    <source>
        <dbReference type="ARBA" id="ARBA00004123"/>
    </source>
</evidence>
<dbReference type="InterPro" id="IPR038566">
    <property type="entry name" value="Mediator_Med6_sf"/>
</dbReference>
<evidence type="ECO:0000256" key="5">
    <source>
        <dbReference type="ARBA" id="ARBA00023163"/>
    </source>
</evidence>
<feature type="region of interest" description="Disordered" evidence="9">
    <location>
        <begin position="279"/>
        <end position="329"/>
    </location>
</feature>
<keyword evidence="4 8" id="KW-0805">Transcription regulation</keyword>
<evidence type="ECO:0000256" key="3">
    <source>
        <dbReference type="ARBA" id="ARBA00020634"/>
    </source>
</evidence>
<gene>
    <name evidence="8" type="primary">MED6</name>
    <name evidence="10" type="ORF">BT63DRAFT_81610</name>
</gene>
<keyword evidence="8" id="KW-0010">Activator</keyword>
<evidence type="ECO:0000256" key="6">
    <source>
        <dbReference type="ARBA" id="ARBA00023242"/>
    </source>
</evidence>
<sequence length="329" mass="36080">MEERLLNGKPFDEIAWRNNDLINFLNGVWPENVHRYFLFSDFCDKDSTNSTTATQLSGNPNTHGAVYDRAEFERQVKAAKGKEYLVVDGPDKTVDGFNPVWVIRKQQRNRTAGGRPDDVSLEGTYFCVNQQLYQSPSLYDIMAQNLLNIQDKLEDFHTTAAEMPLFNPQEGYNYFSPDALAKREAASRNASVASTPGPGALTENTNSGASKMDADRQEQVAMLQSLEASIRFGGEYMDVNPIVGEPGKLSFQSTDSHLQAQAAARAKAAADKAAKEARSAEVSAMSSPFADTRPVKKGSKAEKTIGKENRLKRRKSKGPGATGSPEASV</sequence>
<dbReference type="Pfam" id="PF04934">
    <property type="entry name" value="Med6"/>
    <property type="match status" value="1"/>
</dbReference>
<dbReference type="InterPro" id="IPR007018">
    <property type="entry name" value="Mediator_Med6"/>
</dbReference>
<protein>
    <recommendedName>
        <fullName evidence="3 8">Mediator of RNA polymerase II transcription subunit 6</fullName>
    </recommendedName>
    <alternativeName>
        <fullName evidence="7 8">Mediator complex subunit 6</fullName>
    </alternativeName>
</protein>
<feature type="compositionally biased region" description="Basic and acidic residues" evidence="9">
    <location>
        <begin position="299"/>
        <end position="309"/>
    </location>
</feature>
<dbReference type="PANTHER" id="PTHR13104">
    <property type="entry name" value="MED-6-RELATED"/>
    <property type="match status" value="1"/>
</dbReference>
<reference evidence="10" key="1">
    <citation type="journal article" date="2020" name="Stud. Mycol.">
        <title>101 Dothideomycetes genomes: a test case for predicting lifestyles and emergence of pathogens.</title>
        <authorList>
            <person name="Haridas S."/>
            <person name="Albert R."/>
            <person name="Binder M."/>
            <person name="Bloem J."/>
            <person name="Labutti K."/>
            <person name="Salamov A."/>
            <person name="Andreopoulos B."/>
            <person name="Baker S."/>
            <person name="Barry K."/>
            <person name="Bills G."/>
            <person name="Bluhm B."/>
            <person name="Cannon C."/>
            <person name="Castanera R."/>
            <person name="Culley D."/>
            <person name="Daum C."/>
            <person name="Ezra D."/>
            <person name="Gonzalez J."/>
            <person name="Henrissat B."/>
            <person name="Kuo A."/>
            <person name="Liang C."/>
            <person name="Lipzen A."/>
            <person name="Lutzoni F."/>
            <person name="Magnuson J."/>
            <person name="Mondo S."/>
            <person name="Nolan M."/>
            <person name="Ohm R."/>
            <person name="Pangilinan J."/>
            <person name="Park H.-J."/>
            <person name="Ramirez L."/>
            <person name="Alfaro M."/>
            <person name="Sun H."/>
            <person name="Tritt A."/>
            <person name="Yoshinaga Y."/>
            <person name="Zwiers L.-H."/>
            <person name="Turgeon B."/>
            <person name="Goodwin S."/>
            <person name="Spatafora J."/>
            <person name="Crous P."/>
            <person name="Grigoriev I."/>
        </authorList>
    </citation>
    <scope>NUCLEOTIDE SEQUENCE</scope>
    <source>
        <strain evidence="10">CBS 115976</strain>
    </source>
</reference>
<keyword evidence="5 8" id="KW-0804">Transcription</keyword>
<dbReference type="OrthoDB" id="344220at2759"/>
<comment type="subunit">
    <text evidence="8">Component of the Mediator complex.</text>
</comment>
<evidence type="ECO:0000256" key="8">
    <source>
        <dbReference type="RuleBase" id="RU364143"/>
    </source>
</evidence>
<evidence type="ECO:0000313" key="11">
    <source>
        <dbReference type="Proteomes" id="UP000799302"/>
    </source>
</evidence>
<keyword evidence="6 8" id="KW-0539">Nucleus</keyword>
<evidence type="ECO:0000313" key="10">
    <source>
        <dbReference type="EMBL" id="KAF2664979.1"/>
    </source>
</evidence>
<dbReference type="Proteomes" id="UP000799302">
    <property type="component" value="Unassembled WGS sequence"/>
</dbReference>
<dbReference type="EMBL" id="MU004241">
    <property type="protein sequence ID" value="KAF2664979.1"/>
    <property type="molecule type" value="Genomic_DNA"/>
</dbReference>
<dbReference type="GO" id="GO:0016592">
    <property type="term" value="C:mediator complex"/>
    <property type="evidence" value="ECO:0007669"/>
    <property type="project" value="InterPro"/>
</dbReference>
<dbReference type="GO" id="GO:0003712">
    <property type="term" value="F:transcription coregulator activity"/>
    <property type="evidence" value="ECO:0007669"/>
    <property type="project" value="InterPro"/>
</dbReference>
<organism evidence="10 11">
    <name type="scientific">Microthyrium microscopicum</name>
    <dbReference type="NCBI Taxonomy" id="703497"/>
    <lineage>
        <taxon>Eukaryota</taxon>
        <taxon>Fungi</taxon>
        <taxon>Dikarya</taxon>
        <taxon>Ascomycota</taxon>
        <taxon>Pezizomycotina</taxon>
        <taxon>Dothideomycetes</taxon>
        <taxon>Dothideomycetes incertae sedis</taxon>
        <taxon>Microthyriales</taxon>
        <taxon>Microthyriaceae</taxon>
        <taxon>Microthyrium</taxon>
    </lineage>
</organism>
<keyword evidence="11" id="KW-1185">Reference proteome</keyword>
<name>A0A6A6TY12_9PEZI</name>
<dbReference type="AlphaFoldDB" id="A0A6A6TY12"/>
<evidence type="ECO:0000256" key="7">
    <source>
        <dbReference type="ARBA" id="ARBA00031259"/>
    </source>
</evidence>
<dbReference type="Gene3D" id="3.10.450.580">
    <property type="entry name" value="Mediator complex, subunit Med6"/>
    <property type="match status" value="1"/>
</dbReference>
<feature type="region of interest" description="Disordered" evidence="9">
    <location>
        <begin position="186"/>
        <end position="212"/>
    </location>
</feature>
<comment type="function">
    <text evidence="8">Component of the Mediator complex, a coactivator involved in the regulated transcription of nearly all RNA polymerase II-dependent genes. Mediator functions as a bridge to convey information from gene-specific regulatory proteins to the basal RNA polymerase II transcription machinery. Mediator is recruited to promoters by direct interactions with regulatory proteins and serves as a scaffold for the assembly of a functional preinitiation complex with RNA polymerase II and the general transcription factors.</text>
</comment>
<proteinExistence type="inferred from homology"/>
<comment type="subcellular location">
    <subcellularLocation>
        <location evidence="1 8">Nucleus</location>
    </subcellularLocation>
</comment>
<evidence type="ECO:0000256" key="9">
    <source>
        <dbReference type="SAM" id="MobiDB-lite"/>
    </source>
</evidence>
<evidence type="ECO:0000256" key="4">
    <source>
        <dbReference type="ARBA" id="ARBA00023015"/>
    </source>
</evidence>
<comment type="similarity">
    <text evidence="2 8">Belongs to the Mediator complex subunit 6 family.</text>
</comment>
<evidence type="ECO:0000256" key="2">
    <source>
        <dbReference type="ARBA" id="ARBA00007526"/>
    </source>
</evidence>
<accession>A0A6A6TY12</accession>